<dbReference type="SUPFAM" id="SSF54001">
    <property type="entry name" value="Cysteine proteinases"/>
    <property type="match status" value="1"/>
</dbReference>
<dbReference type="EMBL" id="CP010767">
    <property type="protein sequence ID" value="ATG43659.1"/>
    <property type="molecule type" value="Genomic_DNA"/>
</dbReference>
<gene>
    <name evidence="1" type="ORF">PhaeoP13_01722</name>
</gene>
<evidence type="ECO:0000313" key="2">
    <source>
        <dbReference type="Proteomes" id="UP000218606"/>
    </source>
</evidence>
<reference evidence="1 2" key="1">
    <citation type="journal article" date="2017" name="Front. Microbiol.">
        <title>Phaeobacter piscinae sp. nov., a species of the Roseobacter group and potential aquaculture probiont.</title>
        <authorList>
            <person name="Sonnenschein E.C."/>
            <person name="Phippen C.B.W."/>
            <person name="Nielsen K.F."/>
            <person name="Mateiu R.V."/>
            <person name="Melchiorsen J."/>
            <person name="Gram L."/>
            <person name="Overmann J."/>
            <person name="Freese H.M."/>
        </authorList>
    </citation>
    <scope>NUCLEOTIDE SEQUENCE [LARGE SCALE GENOMIC DNA]</scope>
    <source>
        <strain evidence="1 2">P13</strain>
    </source>
</reference>
<organism evidence="1 2">
    <name type="scientific">Phaeobacter piscinae</name>
    <dbReference type="NCBI Taxonomy" id="1580596"/>
    <lineage>
        <taxon>Bacteria</taxon>
        <taxon>Pseudomonadati</taxon>
        <taxon>Pseudomonadota</taxon>
        <taxon>Alphaproteobacteria</taxon>
        <taxon>Rhodobacterales</taxon>
        <taxon>Roseobacteraceae</taxon>
        <taxon>Phaeobacter</taxon>
    </lineage>
</organism>
<accession>A0AAN1GRK6</accession>
<dbReference type="RefSeq" id="WP_096871470.1">
    <property type="nucleotide sequence ID" value="NZ_CP010767.1"/>
</dbReference>
<sequence>MTTLAFYKGKGTAVDRAIRWATRGEFSHVELADLDRGLGLSASARDGGVRVKAIDFASGHWAVVEAPWIARGTSWARAAEHTAAPYDYLGIFGSHALALSRHYRDAWFCSELCAYALGLDAPQSYSPQGLFRAVTFGRQAFRAGDNIGN</sequence>
<evidence type="ECO:0000313" key="1">
    <source>
        <dbReference type="EMBL" id="ATG43659.1"/>
    </source>
</evidence>
<protein>
    <submittedName>
        <fullName evidence="1">Uncharacterized protein</fullName>
    </submittedName>
</protein>
<dbReference type="AlphaFoldDB" id="A0AAN1GRK6"/>
<dbReference type="Proteomes" id="UP000218606">
    <property type="component" value="Chromosome"/>
</dbReference>
<dbReference type="Gene3D" id="3.90.1720.10">
    <property type="entry name" value="endopeptidase domain like (from Nostoc punctiforme)"/>
    <property type="match status" value="1"/>
</dbReference>
<dbReference type="InterPro" id="IPR038765">
    <property type="entry name" value="Papain-like_cys_pep_sf"/>
</dbReference>
<name>A0AAN1GRK6_9RHOB</name>
<proteinExistence type="predicted"/>